<dbReference type="Gene3D" id="1.25.40.70">
    <property type="entry name" value="Phosphatidylinositol 3-kinase, accessory domain (PIK)"/>
    <property type="match status" value="1"/>
</dbReference>
<dbReference type="InterPro" id="IPR049160">
    <property type="entry name" value="PI4KB-PIK1_PIK"/>
</dbReference>
<feature type="domain" description="PIK helical" evidence="3">
    <location>
        <begin position="1"/>
        <end position="120"/>
    </location>
</feature>
<feature type="compositionally biased region" description="Acidic residues" evidence="2">
    <location>
        <begin position="257"/>
        <end position="271"/>
    </location>
</feature>
<accession>A0A4P9XZ26</accession>
<comment type="similarity">
    <text evidence="1">Belongs to the PI3/PI4-kinase family. Type III PI4K subfamily.</text>
</comment>
<dbReference type="SUPFAM" id="SSF48371">
    <property type="entry name" value="ARM repeat"/>
    <property type="match status" value="1"/>
</dbReference>
<feature type="compositionally biased region" description="Polar residues" evidence="2">
    <location>
        <begin position="286"/>
        <end position="302"/>
    </location>
</feature>
<dbReference type="PROSITE" id="PS51545">
    <property type="entry name" value="PIK_HELICAL"/>
    <property type="match status" value="1"/>
</dbReference>
<keyword evidence="5" id="KW-1185">Reference proteome</keyword>
<organism evidence="4 5">
    <name type="scientific">Piptocephalis cylindrospora</name>
    <dbReference type="NCBI Taxonomy" id="1907219"/>
    <lineage>
        <taxon>Eukaryota</taxon>
        <taxon>Fungi</taxon>
        <taxon>Fungi incertae sedis</taxon>
        <taxon>Zoopagomycota</taxon>
        <taxon>Zoopagomycotina</taxon>
        <taxon>Zoopagomycetes</taxon>
        <taxon>Zoopagales</taxon>
        <taxon>Piptocephalidaceae</taxon>
        <taxon>Piptocephalis</taxon>
    </lineage>
</organism>
<feature type="non-terminal residue" evidence="4">
    <location>
        <position position="447"/>
    </location>
</feature>
<dbReference type="Proteomes" id="UP000267251">
    <property type="component" value="Unassembled WGS sequence"/>
</dbReference>
<evidence type="ECO:0000313" key="5">
    <source>
        <dbReference type="Proteomes" id="UP000267251"/>
    </source>
</evidence>
<reference evidence="5" key="1">
    <citation type="journal article" date="2018" name="Nat. Microbiol.">
        <title>Leveraging single-cell genomics to expand the fungal tree of life.</title>
        <authorList>
            <person name="Ahrendt S.R."/>
            <person name="Quandt C.A."/>
            <person name="Ciobanu D."/>
            <person name="Clum A."/>
            <person name="Salamov A."/>
            <person name="Andreopoulos B."/>
            <person name="Cheng J.F."/>
            <person name="Woyke T."/>
            <person name="Pelin A."/>
            <person name="Henrissat B."/>
            <person name="Reynolds N.K."/>
            <person name="Benny G.L."/>
            <person name="Smith M.E."/>
            <person name="James T.Y."/>
            <person name="Grigoriev I.V."/>
        </authorList>
    </citation>
    <scope>NUCLEOTIDE SEQUENCE [LARGE SCALE GENOMIC DNA]</scope>
</reference>
<protein>
    <recommendedName>
        <fullName evidence="3">PIK helical domain-containing protein</fullName>
    </recommendedName>
</protein>
<feature type="compositionally biased region" description="Low complexity" evidence="2">
    <location>
        <begin position="360"/>
        <end position="375"/>
    </location>
</feature>
<sequence>MPSNELLLRFFQSDFFNSWIALSYFLRYSDNVGIQHYLCDRLWEFPYEEILFFLPQLCHILITRPSRSIALEAFLLQWCRNSPHFAILMLWYLQAYMSDLSTHPPTSESYRVCKRVLRRCQDILLQEDPGADIEDDLKLLIDLQQDDPLEGTGPNKAAPPPSTPDVESSSSPREPVTSSGLSNGAAVRKFSFFSKRSIFRPFGKPWSKPGKIRPHLGPALIGMGSIMASMANPPLLAPSARWSLAQATAEPLREDGEVGEEDGDLEEEEEADRAHSDSNNQRRRISSSTRIGEGEANSNLDQSPHLHDSQEEGSSSSSKEGQETVFEHVTPGKSQTGRDPILSRIKSESSRTRASIIQTSPSSSSPSSSTPSRSSSPPPPSLSVLGSAKPSLPLQLPTASPTLEQLHHGSAFTPPPSFPHSIATISPPNTTASPPIAIAATSGSSHK</sequence>
<dbReference type="EMBL" id="KZ988699">
    <property type="protein sequence ID" value="RKP11716.1"/>
    <property type="molecule type" value="Genomic_DNA"/>
</dbReference>
<dbReference type="InterPro" id="IPR016024">
    <property type="entry name" value="ARM-type_fold"/>
</dbReference>
<evidence type="ECO:0000259" key="3">
    <source>
        <dbReference type="PROSITE" id="PS51545"/>
    </source>
</evidence>
<dbReference type="Pfam" id="PF21245">
    <property type="entry name" value="PI4KB-PIK1_PIK"/>
    <property type="match status" value="1"/>
</dbReference>
<name>A0A4P9XZ26_9FUNG</name>
<feature type="compositionally biased region" description="Low complexity" evidence="2">
    <location>
        <begin position="423"/>
        <end position="447"/>
    </location>
</feature>
<feature type="compositionally biased region" description="Low complexity" evidence="2">
    <location>
        <begin position="166"/>
        <end position="179"/>
    </location>
</feature>
<gene>
    <name evidence="4" type="ORF">BJ684DRAFT_21702</name>
</gene>
<evidence type="ECO:0000256" key="2">
    <source>
        <dbReference type="SAM" id="MobiDB-lite"/>
    </source>
</evidence>
<proteinExistence type="inferred from homology"/>
<feature type="region of interest" description="Disordered" evidence="2">
    <location>
        <begin position="148"/>
        <end position="182"/>
    </location>
</feature>
<evidence type="ECO:0000313" key="4">
    <source>
        <dbReference type="EMBL" id="RKP11716.1"/>
    </source>
</evidence>
<dbReference type="AlphaFoldDB" id="A0A4P9XZ26"/>
<evidence type="ECO:0000256" key="1">
    <source>
        <dbReference type="ARBA" id="ARBA00006209"/>
    </source>
</evidence>
<dbReference type="OrthoDB" id="10264149at2759"/>
<dbReference type="InterPro" id="IPR042236">
    <property type="entry name" value="PI3K_accessory_sf"/>
</dbReference>
<feature type="region of interest" description="Disordered" evidence="2">
    <location>
        <begin position="246"/>
        <end position="447"/>
    </location>
</feature>
<dbReference type="InterPro" id="IPR001263">
    <property type="entry name" value="PI3K_accessory_dom"/>
</dbReference>